<dbReference type="AlphaFoldDB" id="F1L2S7"/>
<dbReference type="PRINTS" id="PR00114">
    <property type="entry name" value="STPHPHTASE"/>
</dbReference>
<dbReference type="Pfam" id="PF00149">
    <property type="entry name" value="Metallophos"/>
    <property type="match status" value="1"/>
</dbReference>
<feature type="domain" description="Serine/threonine specific protein phosphatases" evidence="11">
    <location>
        <begin position="120"/>
        <end position="125"/>
    </location>
</feature>
<proteinExistence type="evidence at transcript level"/>
<dbReference type="InterPro" id="IPR031675">
    <property type="entry name" value="STPPase_N"/>
</dbReference>
<dbReference type="SMART" id="SM00156">
    <property type="entry name" value="PP2Ac"/>
    <property type="match status" value="1"/>
</dbReference>
<dbReference type="GO" id="GO:0000785">
    <property type="term" value="C:chromatin"/>
    <property type="evidence" value="ECO:0007669"/>
    <property type="project" value="UniProtKB-ARBA"/>
</dbReference>
<dbReference type="Pfam" id="PF16891">
    <property type="entry name" value="STPPase_N"/>
    <property type="match status" value="1"/>
</dbReference>
<evidence type="ECO:0000256" key="6">
    <source>
        <dbReference type="ARBA" id="ARBA00037818"/>
    </source>
</evidence>
<reference evidence="12" key="1">
    <citation type="journal article" date="2011" name="Genome Res.">
        <title>Deep small RNA sequencing from the nematode Ascaris reveals conservation, functional diversification, and novel developmental profiles.</title>
        <authorList>
            <person name="Wang J."/>
            <person name="Czech B."/>
            <person name="Crunk A."/>
            <person name="Wallace A."/>
            <person name="Mitreva M."/>
            <person name="Hannon G.J."/>
            <person name="Davis R.E."/>
        </authorList>
    </citation>
    <scope>NUCLEOTIDE SEQUENCE</scope>
</reference>
<keyword evidence="5" id="KW-0464">Manganese</keyword>
<dbReference type="PANTHER" id="PTHR11668:SF492">
    <property type="entry name" value="SERINE_THREONINE-PROTEIN PHOSPHATASE PP1-DELTA-RELATED"/>
    <property type="match status" value="1"/>
</dbReference>
<comment type="similarity">
    <text evidence="1 10">Belongs to the PPP phosphatase family.</text>
</comment>
<dbReference type="EC" id="3.1.3.16" evidence="10"/>
<keyword evidence="2" id="KW-0479">Metal-binding</keyword>
<dbReference type="InterPro" id="IPR004843">
    <property type="entry name" value="Calcineurin-like_PHP"/>
</dbReference>
<dbReference type="GO" id="GO:0007060">
    <property type="term" value="P:male meiosis chromosome segregation"/>
    <property type="evidence" value="ECO:0007669"/>
    <property type="project" value="UniProtKB-ARBA"/>
</dbReference>
<evidence type="ECO:0000256" key="7">
    <source>
        <dbReference type="ARBA" id="ARBA00047761"/>
    </source>
</evidence>
<dbReference type="GO" id="GO:0004722">
    <property type="term" value="F:protein serine/threonine phosphatase activity"/>
    <property type="evidence" value="ECO:0007669"/>
    <property type="project" value="UniProtKB-EC"/>
</dbReference>
<dbReference type="GO" id="GO:0018991">
    <property type="term" value="P:egg-laying behavior"/>
    <property type="evidence" value="ECO:0007669"/>
    <property type="project" value="UniProtKB-ARBA"/>
</dbReference>
<dbReference type="Gene3D" id="3.60.21.10">
    <property type="match status" value="1"/>
</dbReference>
<dbReference type="GO" id="GO:0005634">
    <property type="term" value="C:nucleus"/>
    <property type="evidence" value="ECO:0007669"/>
    <property type="project" value="TreeGrafter"/>
</dbReference>
<keyword evidence="4" id="KW-0904">Protein phosphatase</keyword>
<dbReference type="GO" id="GO:0031272">
    <property type="term" value="P:regulation of pseudopodium assembly"/>
    <property type="evidence" value="ECO:0007669"/>
    <property type="project" value="UniProtKB-ARBA"/>
</dbReference>
<dbReference type="FunFam" id="3.60.21.10:FF:000026">
    <property type="entry name" value="Serine/threonine-protein phosphatase"/>
    <property type="match status" value="1"/>
</dbReference>
<dbReference type="SUPFAM" id="SSF56300">
    <property type="entry name" value="Metallo-dependent phosphatases"/>
    <property type="match status" value="1"/>
</dbReference>
<evidence type="ECO:0000256" key="1">
    <source>
        <dbReference type="ARBA" id="ARBA00008294"/>
    </source>
</evidence>
<dbReference type="InterPro" id="IPR050341">
    <property type="entry name" value="PP1_catalytic_subunit"/>
</dbReference>
<comment type="catalytic activity">
    <reaction evidence="8 10">
        <text>O-phospho-L-threonyl-[protein] + H2O = L-threonyl-[protein] + phosphate</text>
        <dbReference type="Rhea" id="RHEA:47004"/>
        <dbReference type="Rhea" id="RHEA-COMP:11060"/>
        <dbReference type="Rhea" id="RHEA-COMP:11605"/>
        <dbReference type="ChEBI" id="CHEBI:15377"/>
        <dbReference type="ChEBI" id="CHEBI:30013"/>
        <dbReference type="ChEBI" id="CHEBI:43474"/>
        <dbReference type="ChEBI" id="CHEBI:61977"/>
        <dbReference type="EC" id="3.1.3.16"/>
    </reaction>
</comment>
<dbReference type="InterPro" id="IPR029052">
    <property type="entry name" value="Metallo-depent_PP-like"/>
</dbReference>
<protein>
    <recommendedName>
        <fullName evidence="10">Serine/threonine-protein phosphatase</fullName>
        <ecNumber evidence="10">3.1.3.16</ecNumber>
    </recommendedName>
</protein>
<name>F1L2S7_ASCSU</name>
<dbReference type="InterPro" id="IPR006186">
    <property type="entry name" value="Ser/Thr-sp_prot-phosphatase"/>
</dbReference>
<evidence type="ECO:0000256" key="4">
    <source>
        <dbReference type="ARBA" id="ARBA00022912"/>
    </source>
</evidence>
<evidence type="ECO:0000256" key="3">
    <source>
        <dbReference type="ARBA" id="ARBA00022801"/>
    </source>
</evidence>
<accession>F1L2S7</accession>
<evidence type="ECO:0000256" key="9">
    <source>
        <dbReference type="ARBA" id="ARBA00054219"/>
    </source>
</evidence>
<evidence type="ECO:0000256" key="5">
    <source>
        <dbReference type="ARBA" id="ARBA00023211"/>
    </source>
</evidence>
<evidence type="ECO:0000313" key="12">
    <source>
        <dbReference type="EMBL" id="ADY44431.1"/>
    </source>
</evidence>
<evidence type="ECO:0000259" key="11">
    <source>
        <dbReference type="PROSITE" id="PS00125"/>
    </source>
</evidence>
<dbReference type="PANTHER" id="PTHR11668">
    <property type="entry name" value="SERINE/THREONINE PROTEIN PHOSPHATASE"/>
    <property type="match status" value="1"/>
</dbReference>
<evidence type="ECO:0000256" key="10">
    <source>
        <dbReference type="RuleBase" id="RU004273"/>
    </source>
</evidence>
<keyword evidence="3 10" id="KW-0378">Hydrolase</keyword>
<sequence>MQKENFNIKELITRLLSVCENNKGLTKTVTEMELITLCNEAKDVFMSQTVFIEINPPVRICGDTHGQYSDVLRLFSRCGFPPLANYLFLGDYVDRGEQNLETVALLFCYKVIYKNNFFMLRGNHECEHVNRVYGFYEECNRRYQSQRLWQAFQDVFHFMPLCALVGERILCMHGGISPNLKNLDQLRIIQRPCAARNASLEKDLLWADPMPGITGFRPNMRGASFEFGADVLELACKQLNVDLVARAHQVVQDGYEFFGGRRLVTVFSAPHYCGEFDNAAAVMIVDPNLVCSFQILRPSTSHFCVSRVIPTSSANDS</sequence>
<dbReference type="PROSITE" id="PS00125">
    <property type="entry name" value="SER_THR_PHOSPHATASE"/>
    <property type="match status" value="1"/>
</dbReference>
<dbReference type="GO" id="GO:0031143">
    <property type="term" value="C:pseudopodium"/>
    <property type="evidence" value="ECO:0007669"/>
    <property type="project" value="UniProtKB-SubCell"/>
</dbReference>
<evidence type="ECO:0000256" key="2">
    <source>
        <dbReference type="ARBA" id="ARBA00022723"/>
    </source>
</evidence>
<dbReference type="GO" id="GO:0097723">
    <property type="term" value="P:amoeboid sperm motility"/>
    <property type="evidence" value="ECO:0007669"/>
    <property type="project" value="UniProtKB-ARBA"/>
</dbReference>
<dbReference type="GO" id="GO:0005737">
    <property type="term" value="C:cytoplasm"/>
    <property type="evidence" value="ECO:0007669"/>
    <property type="project" value="TreeGrafter"/>
</dbReference>
<evidence type="ECO:0000256" key="8">
    <source>
        <dbReference type="ARBA" id="ARBA00048336"/>
    </source>
</evidence>
<dbReference type="EMBL" id="JI170257">
    <property type="protein sequence ID" value="ADY44431.1"/>
    <property type="molecule type" value="mRNA"/>
</dbReference>
<dbReference type="GO" id="GO:0046872">
    <property type="term" value="F:metal ion binding"/>
    <property type="evidence" value="ECO:0007669"/>
    <property type="project" value="UniProtKB-KW"/>
</dbReference>
<organism evidence="12">
    <name type="scientific">Ascaris suum</name>
    <name type="common">Pig roundworm</name>
    <name type="synonym">Ascaris lumbricoides</name>
    <dbReference type="NCBI Taxonomy" id="6253"/>
    <lineage>
        <taxon>Eukaryota</taxon>
        <taxon>Metazoa</taxon>
        <taxon>Ecdysozoa</taxon>
        <taxon>Nematoda</taxon>
        <taxon>Chromadorea</taxon>
        <taxon>Rhabditida</taxon>
        <taxon>Spirurina</taxon>
        <taxon>Ascaridomorpha</taxon>
        <taxon>Ascaridoidea</taxon>
        <taxon>Ascarididae</taxon>
        <taxon>Ascaris</taxon>
    </lineage>
</organism>
<comment type="subcellular location">
    <subcellularLocation>
        <location evidence="6">Cell projection</location>
        <location evidence="6">Pseudopodium</location>
    </subcellularLocation>
</comment>
<comment type="function">
    <text evidence="9">Probable phosphatase which plays a redundant role with gsp-4 in spermatogenesis by regulating sister chromatid segregation during meiosis. In addition, involved in sperm motility by controlling the dynamic disassembly of major sperm proteins (MSP) in the spermatozoan pseudopodium.</text>
</comment>
<comment type="catalytic activity">
    <reaction evidence="7">
        <text>O-phospho-L-seryl-[protein] + H2O = L-seryl-[protein] + phosphate</text>
        <dbReference type="Rhea" id="RHEA:20629"/>
        <dbReference type="Rhea" id="RHEA-COMP:9863"/>
        <dbReference type="Rhea" id="RHEA-COMP:11604"/>
        <dbReference type="ChEBI" id="CHEBI:15377"/>
        <dbReference type="ChEBI" id="CHEBI:29999"/>
        <dbReference type="ChEBI" id="CHEBI:43474"/>
        <dbReference type="ChEBI" id="CHEBI:83421"/>
        <dbReference type="EC" id="3.1.3.16"/>
    </reaction>
</comment>